<keyword evidence="4" id="KW-1185">Reference proteome</keyword>
<dbReference type="Gene3D" id="3.40.190.10">
    <property type="entry name" value="Periplasmic binding protein-like II"/>
    <property type="match status" value="1"/>
</dbReference>
<dbReference type="InterPro" id="IPR005064">
    <property type="entry name" value="BUG"/>
</dbReference>
<proteinExistence type="inferred from homology"/>
<evidence type="ECO:0000256" key="2">
    <source>
        <dbReference type="SAM" id="SignalP"/>
    </source>
</evidence>
<feature type="signal peptide" evidence="2">
    <location>
        <begin position="1"/>
        <end position="42"/>
    </location>
</feature>
<dbReference type="PANTHER" id="PTHR42928:SF5">
    <property type="entry name" value="BLR1237 PROTEIN"/>
    <property type="match status" value="1"/>
</dbReference>
<dbReference type="SUPFAM" id="SSF53850">
    <property type="entry name" value="Periplasmic binding protein-like II"/>
    <property type="match status" value="1"/>
</dbReference>
<gene>
    <name evidence="3" type="ORF">JI746_07695</name>
</gene>
<dbReference type="InterPro" id="IPR042100">
    <property type="entry name" value="Bug_dom1"/>
</dbReference>
<dbReference type="EMBL" id="JAEQND010000004">
    <property type="protein sequence ID" value="MBL0424986.1"/>
    <property type="molecule type" value="Genomic_DNA"/>
</dbReference>
<protein>
    <submittedName>
        <fullName evidence="3">Tripartite tricarboxylate transporter substrate binding protein</fullName>
    </submittedName>
</protein>
<evidence type="ECO:0000313" key="4">
    <source>
        <dbReference type="Proteomes" id="UP000622707"/>
    </source>
</evidence>
<keyword evidence="2" id="KW-0732">Signal</keyword>
<feature type="chain" id="PRO_5046896441" evidence="2">
    <location>
        <begin position="43"/>
        <end position="343"/>
    </location>
</feature>
<dbReference type="Gene3D" id="3.40.190.150">
    <property type="entry name" value="Bordetella uptake gene, domain 1"/>
    <property type="match status" value="1"/>
</dbReference>
<evidence type="ECO:0000256" key="1">
    <source>
        <dbReference type="ARBA" id="ARBA00006987"/>
    </source>
</evidence>
<dbReference type="PIRSF" id="PIRSF017082">
    <property type="entry name" value="YflP"/>
    <property type="match status" value="1"/>
</dbReference>
<comment type="caution">
    <text evidence="3">The sequence shown here is derived from an EMBL/GenBank/DDBJ whole genome shotgun (WGS) entry which is preliminary data.</text>
</comment>
<organism evidence="3 4">
    <name type="scientific">Ramlibacter alkalitolerans</name>
    <dbReference type="NCBI Taxonomy" id="2039631"/>
    <lineage>
        <taxon>Bacteria</taxon>
        <taxon>Pseudomonadati</taxon>
        <taxon>Pseudomonadota</taxon>
        <taxon>Betaproteobacteria</taxon>
        <taxon>Burkholderiales</taxon>
        <taxon>Comamonadaceae</taxon>
        <taxon>Ramlibacter</taxon>
    </lineage>
</organism>
<evidence type="ECO:0000313" key="3">
    <source>
        <dbReference type="EMBL" id="MBL0424986.1"/>
    </source>
</evidence>
<name>A0ABS1JLH5_9BURK</name>
<dbReference type="CDD" id="cd13578">
    <property type="entry name" value="PBP2_Bug27"/>
    <property type="match status" value="1"/>
</dbReference>
<dbReference type="Proteomes" id="UP000622707">
    <property type="component" value="Unassembled WGS sequence"/>
</dbReference>
<dbReference type="Pfam" id="PF03401">
    <property type="entry name" value="TctC"/>
    <property type="match status" value="1"/>
</dbReference>
<sequence length="343" mass="35979">MSVPSQQLRRHRTVNLPLPTARRRLLAAALAVAACGVTTAHAQDKYPSRPIRLVVPFATAGVTDTSARIVAEKLSHELGQQVVVDNKPGAAGNIGTQMVANAEPDGYTLLLAYDGTLVINPSVYAKVPFDPVKDFAPIGKIGDAVLIVVVNPKVQATNLAELQAVAKATPGGLSYGSAGTGATTHIAGEMLKQRTGIPLVHVPYKGGGQAMGDVVSGVLPMNFTAVAGAMPFIQSKQLRPIAVASRQRVASLPNVPTFIESGLKDFEINSWVGLAAPARTPAPVIARLNQALNKVLGTPEMRERLAKLGIVAQPNTPAAFGEEIVRDLAKNKAIVKAADIRID</sequence>
<accession>A0ABS1JLH5</accession>
<dbReference type="PANTHER" id="PTHR42928">
    <property type="entry name" value="TRICARBOXYLATE-BINDING PROTEIN"/>
    <property type="match status" value="1"/>
</dbReference>
<reference evidence="3 4" key="1">
    <citation type="journal article" date="2017" name="Int. J. Syst. Evol. Microbiol.">
        <title>Ramlibacter alkalitolerans sp. nov., alkali-tolerant bacterium isolated from soil of ginseng.</title>
        <authorList>
            <person name="Lee D.H."/>
            <person name="Cha C.J."/>
        </authorList>
    </citation>
    <scope>NUCLEOTIDE SEQUENCE [LARGE SCALE GENOMIC DNA]</scope>
    <source>
        <strain evidence="3 4">KACC 19305</strain>
    </source>
</reference>
<comment type="similarity">
    <text evidence="1">Belongs to the UPF0065 (bug) family.</text>
</comment>